<feature type="compositionally biased region" description="Basic residues" evidence="4">
    <location>
        <begin position="1287"/>
        <end position="1296"/>
    </location>
</feature>
<dbReference type="PANTHER" id="PTHR22940:SF4">
    <property type="entry name" value="PROTEIN TIMELESS HOMOLOG"/>
    <property type="match status" value="1"/>
</dbReference>
<evidence type="ECO:0000313" key="6">
    <source>
        <dbReference type="EMBL" id="SPR00563.1"/>
    </source>
</evidence>
<reference evidence="6 7" key="1">
    <citation type="submission" date="2018-03" db="EMBL/GenBank/DDBJ databases">
        <authorList>
            <person name="Fogelqvist J."/>
        </authorList>
    </citation>
    <scope>NUCLEOTIDE SEQUENCE [LARGE SCALE GENOMIC DNA]</scope>
</reference>
<feature type="compositionally biased region" description="Low complexity" evidence="4">
    <location>
        <begin position="295"/>
        <end position="309"/>
    </location>
</feature>
<dbReference type="Proteomes" id="UP000290189">
    <property type="component" value="Unassembled WGS sequence"/>
</dbReference>
<dbReference type="EMBL" id="OVEO01000014">
    <property type="protein sequence ID" value="SPR00563.1"/>
    <property type="molecule type" value="Genomic_DNA"/>
</dbReference>
<feature type="compositionally biased region" description="Acidic residues" evidence="4">
    <location>
        <begin position="930"/>
        <end position="946"/>
    </location>
</feature>
<proteinExistence type="predicted"/>
<organism evidence="6 7">
    <name type="scientific">Plasmodiophora brassicae</name>
    <name type="common">Clubroot disease agent</name>
    <dbReference type="NCBI Taxonomy" id="37360"/>
    <lineage>
        <taxon>Eukaryota</taxon>
        <taxon>Sar</taxon>
        <taxon>Rhizaria</taxon>
        <taxon>Endomyxa</taxon>
        <taxon>Phytomyxea</taxon>
        <taxon>Plasmodiophorida</taxon>
        <taxon>Plasmodiophoridae</taxon>
        <taxon>Plasmodiophora</taxon>
    </lineage>
</organism>
<feature type="compositionally biased region" description="Basic and acidic residues" evidence="4">
    <location>
        <begin position="1150"/>
        <end position="1164"/>
    </location>
</feature>
<feature type="compositionally biased region" description="Acidic residues" evidence="4">
    <location>
        <begin position="1337"/>
        <end position="1346"/>
    </location>
</feature>
<feature type="compositionally biased region" description="Basic residues" evidence="4">
    <location>
        <begin position="1486"/>
        <end position="1495"/>
    </location>
</feature>
<dbReference type="GO" id="GO:0003677">
    <property type="term" value="F:DNA binding"/>
    <property type="evidence" value="ECO:0007669"/>
    <property type="project" value="TreeGrafter"/>
</dbReference>
<keyword evidence="2" id="KW-0539">Nucleus</keyword>
<dbReference type="InterPro" id="IPR007402">
    <property type="entry name" value="DUF455"/>
</dbReference>
<feature type="compositionally biased region" description="Basic and acidic residues" evidence="4">
    <location>
        <begin position="1382"/>
        <end position="1395"/>
    </location>
</feature>
<evidence type="ECO:0000259" key="5">
    <source>
        <dbReference type="Pfam" id="PF04821"/>
    </source>
</evidence>
<name>A0A3P3YK43_PLABS</name>
<dbReference type="GO" id="GO:0000076">
    <property type="term" value="P:DNA replication checkpoint signaling"/>
    <property type="evidence" value="ECO:0007669"/>
    <property type="project" value="TreeGrafter"/>
</dbReference>
<evidence type="ECO:0000256" key="3">
    <source>
        <dbReference type="ARBA" id="ARBA00023306"/>
    </source>
</evidence>
<dbReference type="SUPFAM" id="SSF47240">
    <property type="entry name" value="Ferritin-like"/>
    <property type="match status" value="1"/>
</dbReference>
<feature type="compositionally biased region" description="Basic and acidic residues" evidence="4">
    <location>
        <begin position="1297"/>
        <end position="1328"/>
    </location>
</feature>
<dbReference type="GO" id="GO:0031298">
    <property type="term" value="C:replication fork protection complex"/>
    <property type="evidence" value="ECO:0007669"/>
    <property type="project" value="TreeGrafter"/>
</dbReference>
<feature type="region of interest" description="Disordered" evidence="4">
    <location>
        <begin position="913"/>
        <end position="947"/>
    </location>
</feature>
<dbReference type="Pfam" id="PF04305">
    <property type="entry name" value="DUF455"/>
    <property type="match status" value="1"/>
</dbReference>
<feature type="region of interest" description="Disordered" evidence="4">
    <location>
        <begin position="1142"/>
        <end position="1172"/>
    </location>
</feature>
<feature type="region of interest" description="Disordered" evidence="4">
    <location>
        <begin position="1466"/>
        <end position="1501"/>
    </location>
</feature>
<feature type="region of interest" description="Disordered" evidence="4">
    <location>
        <begin position="1281"/>
        <end position="1418"/>
    </location>
</feature>
<evidence type="ECO:0000256" key="4">
    <source>
        <dbReference type="SAM" id="MobiDB-lite"/>
    </source>
</evidence>
<evidence type="ECO:0000256" key="1">
    <source>
        <dbReference type="ARBA" id="ARBA00004123"/>
    </source>
</evidence>
<dbReference type="GO" id="GO:0043111">
    <property type="term" value="P:replication fork arrest"/>
    <property type="evidence" value="ECO:0007669"/>
    <property type="project" value="TreeGrafter"/>
</dbReference>
<keyword evidence="3" id="KW-0131">Cell cycle</keyword>
<dbReference type="Pfam" id="PF04821">
    <property type="entry name" value="TIMELESS"/>
    <property type="match status" value="1"/>
</dbReference>
<sequence length="1659" mass="183116">MLHCHLVARRSTRTRTGHRLLLRSMTTLQDMGLRVLNTANLSEKMTISGDACRLWKAKQVAFGTGSPALPLYPAVPEKPELVEARQVPTMRTSTCSSSVYICLTVAHVELTAVHCYWDTLLRFTDVHDLPVEFVDDFVGVIADETRHFLMLSERLAQLNAAYGDLPAHRSLWQHAIDTSSSLPARLAIVPMAQEARGLDAGPRFVKRLRDTNDMESARVLQCIVDDEVGHVAAGLKWFRFLCQRERVDPVTRFHDLIQQFMPSGLFPPFDAEQRLKAGLTPDYYLPVATATNSPVGAAASSAPCPASQAHQDPQSELHCPTLQSELLSATLQSELHSSTLQSELHSATLQSELHCPTLHSELHSATLQSELHCRGNKANVFGRGGGGRQMSDQESDDAGERQSAMDAGLKAELLAQCQVLGVRQSDGSFVKRPETHRALKAILDWLRVDDNGHVVLQLGKWETVHNAILPLIMAYPGDTPLCTIVLQILVAMLAPVPADATAGGTRRHHQLLHKRAICKSSIFAIALYHIRDAVECGAESRTPSQHKRMLLVLTFVQHVLAVREEGMASMFDGLNDRCLLVLSRDHVLDLLLYLIETEPTDNATALGRNADFNHLTAVPLLLLDCVYQIFRAESPGQLLLAPDTTGASIVNLLSEENTLLGRSGRSMPSRHSRFGGIVRVNAMGGRTRVLSGSQHAGSYAGATPESSVQPRPTAGNRIRTFLTDEVRQVFLGFAKRIHSNLFNDFLANVLSDRSVEKNLHEEILDDRMRICLCALLHVIAFFLEFNREFYSHGDASNEFSVASVSTVLSEENRALICDFFRRCSSTNDVALLRPSLLCYKEMLRTAHRLADVNGGDPGGSTWLLDSMNAIPHRLVLPDLLKRYSVNHNPLSFLAVLLETIHFQIKVLEKGTNRDAAPRKRRSRKSPDPERCDDDEDDSSDDSDDDVGYDRDAEATDFIERLAHPKAVDNVMLIFNGYRANSQQLNHFTLRILHAVSVRVPCAPMLFRVSYLSLFEEILNSDSLKRDKSFDELRTFSKHIARAFFSMLATNQSLIIEALFPISRKACEILNDTGEFGLQVRKSATATARWSTEDDDILRKQIESLAESASFYGDIAQMLSVPRSARAVSNRLRKLGFEPPVIPKESYNGEDDGKAASGHDLRDAPSDDDGDQDAIATIDGMASFLSKAIAKVPHDYIVWFRDQVVDCLEGRRLHNVAADYAMVPVAEVGRAALECKELQSLLRSLYIREPGKSSKFWVIPRTRTANDLQKIIDITQHVLDSPEQVAARKTKPTRRRRIREEVINSHHDEPSPSPDNDRAEVPTVERSETRPSNPVDDTAMDVGDDETLDKAGVVPTKLNRMARRRCIADSSDDDEPGNVDDNGADKQNPDDADRTVGDVPDGSSVERRSAAADDECVDERTNLSATLEIADDGSTLADARTMELEGTMGSSTQVLDEDDARDAAEGVGLSEHGSYGGLGHTDCGGHSPKHRSRTPHRNLSNRPQTLEAPLMLFLIAAVASGLAERRAPLSMASRCRIPGLALALAVGALRSSRDRVTSCAARRAWQDQTRSGTTLLSRAGLAYYGARFRRHAQGCSQEYLTARREEPLFSRVANGVVYGGAYTLHRLISKKVHWVPALGAAVATGSAATVAKNRFMHGHL</sequence>
<accession>A0A3P3YK43</accession>
<dbReference type="InterPro" id="IPR044998">
    <property type="entry name" value="Timeless"/>
</dbReference>
<feature type="region of interest" description="Disordered" evidence="4">
    <location>
        <begin position="382"/>
        <end position="402"/>
    </location>
</feature>
<dbReference type="PANTHER" id="PTHR22940">
    <property type="entry name" value="TIMEOUT/TIMELESS-2"/>
    <property type="match status" value="1"/>
</dbReference>
<dbReference type="InterPro" id="IPR009078">
    <property type="entry name" value="Ferritin-like_SF"/>
</dbReference>
<evidence type="ECO:0000313" key="7">
    <source>
        <dbReference type="Proteomes" id="UP000290189"/>
    </source>
</evidence>
<dbReference type="InterPro" id="IPR006906">
    <property type="entry name" value="Timeless_N"/>
</dbReference>
<feature type="region of interest" description="Disordered" evidence="4">
    <location>
        <begin position="295"/>
        <end position="317"/>
    </location>
</feature>
<feature type="region of interest" description="Disordered" evidence="4">
    <location>
        <begin position="694"/>
        <end position="713"/>
    </location>
</feature>
<comment type="subcellular location">
    <subcellularLocation>
        <location evidence="1">Nucleus</location>
    </subcellularLocation>
</comment>
<keyword evidence="6" id="KW-0496">Mitochondrion</keyword>
<evidence type="ECO:0000256" key="2">
    <source>
        <dbReference type="ARBA" id="ARBA00023242"/>
    </source>
</evidence>
<geneLocation type="mitochondrion" evidence="6"/>
<dbReference type="GO" id="GO:0006281">
    <property type="term" value="P:DNA repair"/>
    <property type="evidence" value="ECO:0007669"/>
    <property type="project" value="TreeGrafter"/>
</dbReference>
<feature type="domain" description="Timeless N-terminal" evidence="5">
    <location>
        <begin position="429"/>
        <end position="679"/>
    </location>
</feature>
<dbReference type="CDD" id="cd00657">
    <property type="entry name" value="Ferritin_like"/>
    <property type="match status" value="1"/>
</dbReference>
<protein>
    <recommendedName>
        <fullName evidence="5">Timeless N-terminal domain-containing protein</fullName>
    </recommendedName>
</protein>
<gene>
    <name evidence="6" type="ORF">PLBR_LOCUS7778</name>
</gene>